<keyword evidence="3" id="KW-1185">Reference proteome</keyword>
<feature type="non-terminal residue" evidence="2">
    <location>
        <position position="91"/>
    </location>
</feature>
<feature type="non-terminal residue" evidence="2">
    <location>
        <position position="1"/>
    </location>
</feature>
<dbReference type="RefSeq" id="XP_008045428.1">
    <property type="nucleotide sequence ID" value="XM_008047237.1"/>
</dbReference>
<sequence>DELNDYLESPVDPTKDALAWWHARRLQFPRLSRMALDYLSIPATSVDVERTFSRGRRLLSHVRSRLSAQTTRAVLCLSDWVRWDLVKSQDI</sequence>
<evidence type="ECO:0000313" key="2">
    <source>
        <dbReference type="EMBL" id="EIW51901.1"/>
    </source>
</evidence>
<accession>R7S7E9</accession>
<dbReference type="GO" id="GO:0046983">
    <property type="term" value="F:protein dimerization activity"/>
    <property type="evidence" value="ECO:0007669"/>
    <property type="project" value="InterPro"/>
</dbReference>
<dbReference type="InterPro" id="IPR008906">
    <property type="entry name" value="HATC_C_dom"/>
</dbReference>
<evidence type="ECO:0000313" key="3">
    <source>
        <dbReference type="Proteomes" id="UP000054317"/>
    </source>
</evidence>
<dbReference type="EMBL" id="JH711798">
    <property type="protein sequence ID" value="EIW51901.1"/>
    <property type="molecule type" value="Genomic_DNA"/>
</dbReference>
<gene>
    <name evidence="2" type="ORF">TRAVEDRAFT_84248</name>
</gene>
<dbReference type="GeneID" id="19420534"/>
<dbReference type="SUPFAM" id="SSF53098">
    <property type="entry name" value="Ribonuclease H-like"/>
    <property type="match status" value="1"/>
</dbReference>
<evidence type="ECO:0000259" key="1">
    <source>
        <dbReference type="Pfam" id="PF05699"/>
    </source>
</evidence>
<proteinExistence type="predicted"/>
<dbReference type="Pfam" id="PF05699">
    <property type="entry name" value="Dimer_Tnp_hAT"/>
    <property type="match status" value="1"/>
</dbReference>
<name>R7S7E9_TRAVS</name>
<dbReference type="AlphaFoldDB" id="R7S7E9"/>
<dbReference type="OrthoDB" id="2767002at2759"/>
<dbReference type="PANTHER" id="PTHR23272">
    <property type="entry name" value="BED FINGER-RELATED"/>
    <property type="match status" value="1"/>
</dbReference>
<dbReference type="KEGG" id="tvs:TRAVEDRAFT_84248"/>
<protein>
    <submittedName>
        <fullName evidence="2">HAT dimerization</fullName>
    </submittedName>
</protein>
<reference evidence="3" key="1">
    <citation type="journal article" date="2012" name="Science">
        <title>The Paleozoic origin of enzymatic lignin decomposition reconstructed from 31 fungal genomes.</title>
        <authorList>
            <person name="Floudas D."/>
            <person name="Binder M."/>
            <person name="Riley R."/>
            <person name="Barry K."/>
            <person name="Blanchette R.A."/>
            <person name="Henrissat B."/>
            <person name="Martinez A.T."/>
            <person name="Otillar R."/>
            <person name="Spatafora J.W."/>
            <person name="Yadav J.S."/>
            <person name="Aerts A."/>
            <person name="Benoit I."/>
            <person name="Boyd A."/>
            <person name="Carlson A."/>
            <person name="Copeland A."/>
            <person name="Coutinho P.M."/>
            <person name="de Vries R.P."/>
            <person name="Ferreira P."/>
            <person name="Findley K."/>
            <person name="Foster B."/>
            <person name="Gaskell J."/>
            <person name="Glotzer D."/>
            <person name="Gorecki P."/>
            <person name="Heitman J."/>
            <person name="Hesse C."/>
            <person name="Hori C."/>
            <person name="Igarashi K."/>
            <person name="Jurgens J.A."/>
            <person name="Kallen N."/>
            <person name="Kersten P."/>
            <person name="Kohler A."/>
            <person name="Kuees U."/>
            <person name="Kumar T.K.A."/>
            <person name="Kuo A."/>
            <person name="LaButti K."/>
            <person name="Larrondo L.F."/>
            <person name="Lindquist E."/>
            <person name="Ling A."/>
            <person name="Lombard V."/>
            <person name="Lucas S."/>
            <person name="Lundell T."/>
            <person name="Martin R."/>
            <person name="McLaughlin D.J."/>
            <person name="Morgenstern I."/>
            <person name="Morin E."/>
            <person name="Murat C."/>
            <person name="Nagy L.G."/>
            <person name="Nolan M."/>
            <person name="Ohm R.A."/>
            <person name="Patyshakuliyeva A."/>
            <person name="Rokas A."/>
            <person name="Ruiz-Duenas F.J."/>
            <person name="Sabat G."/>
            <person name="Salamov A."/>
            <person name="Samejima M."/>
            <person name="Schmutz J."/>
            <person name="Slot J.C."/>
            <person name="St John F."/>
            <person name="Stenlid J."/>
            <person name="Sun H."/>
            <person name="Sun S."/>
            <person name="Syed K."/>
            <person name="Tsang A."/>
            <person name="Wiebenga A."/>
            <person name="Young D."/>
            <person name="Pisabarro A."/>
            <person name="Eastwood D.C."/>
            <person name="Martin F."/>
            <person name="Cullen D."/>
            <person name="Grigoriev I.V."/>
            <person name="Hibbett D.S."/>
        </authorList>
    </citation>
    <scope>NUCLEOTIDE SEQUENCE [LARGE SCALE GENOMIC DNA]</scope>
    <source>
        <strain evidence="3">FP-101664</strain>
    </source>
</reference>
<dbReference type="Proteomes" id="UP000054317">
    <property type="component" value="Unassembled WGS sequence"/>
</dbReference>
<feature type="domain" description="HAT C-terminal dimerisation" evidence="1">
    <location>
        <begin position="2"/>
        <end position="81"/>
    </location>
</feature>
<dbReference type="InterPro" id="IPR012337">
    <property type="entry name" value="RNaseH-like_sf"/>
</dbReference>
<dbReference type="OMA" id="PASSCEC"/>
<organism evidence="2 3">
    <name type="scientific">Trametes versicolor (strain FP-101664)</name>
    <name type="common">White-rot fungus</name>
    <name type="synonym">Coriolus versicolor</name>
    <dbReference type="NCBI Taxonomy" id="717944"/>
    <lineage>
        <taxon>Eukaryota</taxon>
        <taxon>Fungi</taxon>
        <taxon>Dikarya</taxon>
        <taxon>Basidiomycota</taxon>
        <taxon>Agaricomycotina</taxon>
        <taxon>Agaricomycetes</taxon>
        <taxon>Polyporales</taxon>
        <taxon>Polyporaceae</taxon>
        <taxon>Trametes</taxon>
    </lineage>
</organism>